<reference evidence="2 3" key="1">
    <citation type="submission" date="2020-06" db="EMBL/GenBank/DDBJ databases">
        <authorList>
            <consortium name="Wellcome Sanger Institute Data Sharing"/>
        </authorList>
    </citation>
    <scope>NUCLEOTIDE SEQUENCE [LARGE SCALE GENOMIC DNA]</scope>
</reference>
<sequence length="338" mass="38303">MWSYVLMYKKWRPDLHRPEPNRDGKGDNKCVSKPSVYTYSQAHKDDTLSYVQLDASRIRLEEAQSARAVTRVKQDVASLQSAVAAVEKEEFAASLGIQQVSGRFQNVTETWEGSLAVVMADLVELKAESRTSHGRMMESVNEADQQLLALAERMEELEDSTRRNARAFERTEEDDAQRVQGQLDWNTQQVAKLQDRLAQLAQQDAELLLKLEEHVPRARKCEEQLPVVEEAVRSILRLSAGLSSTERRVEEVSLQVLGLEDSMLKGLSQALELRQELDALQMHDSGHSVGEEIDVIIGHVIWEFGIKFNRIFFLVGNMTSYVSYIYTVQAKGLDTPSH</sequence>
<dbReference type="InterPro" id="IPR024152">
    <property type="entry name" value="Inh_kappa-B_kinase-int"/>
</dbReference>
<dbReference type="Proteomes" id="UP000694580">
    <property type="component" value="Chromosome 15"/>
</dbReference>
<proteinExistence type="predicted"/>
<evidence type="ECO:0000313" key="3">
    <source>
        <dbReference type="Proteomes" id="UP000694580"/>
    </source>
</evidence>
<reference evidence="2" key="3">
    <citation type="submission" date="2025-09" db="UniProtKB">
        <authorList>
            <consortium name="Ensembl"/>
        </authorList>
    </citation>
    <scope>IDENTIFICATION</scope>
</reference>
<keyword evidence="1" id="KW-0175">Coiled coil</keyword>
<accession>A0AAY4EW45</accession>
<evidence type="ECO:0000256" key="1">
    <source>
        <dbReference type="SAM" id="Coils"/>
    </source>
</evidence>
<evidence type="ECO:0000313" key="2">
    <source>
        <dbReference type="Ensembl" id="ENSDCDP00010061927.1"/>
    </source>
</evidence>
<organism evidence="2 3">
    <name type="scientific">Denticeps clupeoides</name>
    <name type="common">denticle herring</name>
    <dbReference type="NCBI Taxonomy" id="299321"/>
    <lineage>
        <taxon>Eukaryota</taxon>
        <taxon>Metazoa</taxon>
        <taxon>Chordata</taxon>
        <taxon>Craniata</taxon>
        <taxon>Vertebrata</taxon>
        <taxon>Euteleostomi</taxon>
        <taxon>Actinopterygii</taxon>
        <taxon>Neopterygii</taxon>
        <taxon>Teleostei</taxon>
        <taxon>Clupei</taxon>
        <taxon>Clupeiformes</taxon>
        <taxon>Denticipitoidei</taxon>
        <taxon>Denticipitidae</taxon>
        <taxon>Denticeps</taxon>
    </lineage>
</organism>
<keyword evidence="3" id="KW-1185">Reference proteome</keyword>
<dbReference type="Ensembl" id="ENSDCDT00010072709.1">
    <property type="protein sequence ID" value="ENSDCDP00010061927.1"/>
    <property type="gene ID" value="ENSDCDG00010034092.1"/>
</dbReference>
<feature type="coiled-coil region" evidence="1">
    <location>
        <begin position="140"/>
        <end position="210"/>
    </location>
</feature>
<name>A0AAY4EW45_9TELE</name>
<dbReference type="PANTHER" id="PTHR21734:SF11">
    <property type="entry name" value="INHIBITOR OF NUCLEAR FACTOR KAPPA-B KINASE-INTERACTING PROTEIN"/>
    <property type="match status" value="1"/>
</dbReference>
<evidence type="ECO:0008006" key="4">
    <source>
        <dbReference type="Google" id="ProtNLM"/>
    </source>
</evidence>
<dbReference type="PANTHER" id="PTHR21734">
    <property type="entry name" value="INHIBITOR OF NUCLEAR FACTOR KAPPA-B KINASE-INTERACTING PROTEIN"/>
    <property type="match status" value="1"/>
</dbReference>
<reference evidence="2" key="2">
    <citation type="submission" date="2025-08" db="UniProtKB">
        <authorList>
            <consortium name="Ensembl"/>
        </authorList>
    </citation>
    <scope>IDENTIFICATION</scope>
</reference>
<dbReference type="GeneTree" id="ENSGT00500000045001"/>
<dbReference type="AlphaFoldDB" id="A0AAY4EW45"/>
<protein>
    <recommendedName>
        <fullName evidence="4">IKBKB interacting protein</fullName>
    </recommendedName>
</protein>